<organism evidence="3 4">
    <name type="scientific">Isoalcanivorax beigongshangi</name>
    <dbReference type="NCBI Taxonomy" id="3238810"/>
    <lineage>
        <taxon>Bacteria</taxon>
        <taxon>Pseudomonadati</taxon>
        <taxon>Pseudomonadota</taxon>
        <taxon>Gammaproteobacteria</taxon>
        <taxon>Oceanospirillales</taxon>
        <taxon>Alcanivoracaceae</taxon>
        <taxon>Isoalcanivorax</taxon>
    </lineage>
</organism>
<evidence type="ECO:0000256" key="1">
    <source>
        <dbReference type="SAM" id="MobiDB-lite"/>
    </source>
</evidence>
<keyword evidence="2" id="KW-0732">Signal</keyword>
<comment type="caution">
    <text evidence="3">The sequence shown here is derived from an EMBL/GenBank/DDBJ whole genome shotgun (WGS) entry which is preliminary data.</text>
</comment>
<dbReference type="Proteomes" id="UP001562065">
    <property type="component" value="Unassembled WGS sequence"/>
</dbReference>
<feature type="region of interest" description="Disordered" evidence="1">
    <location>
        <begin position="85"/>
        <end position="109"/>
    </location>
</feature>
<evidence type="ECO:0000256" key="2">
    <source>
        <dbReference type="SAM" id="SignalP"/>
    </source>
</evidence>
<name>A0ABV4AJQ7_9GAMM</name>
<feature type="chain" id="PRO_5047340741" description="Type II/III secretion system protein" evidence="2">
    <location>
        <begin position="20"/>
        <end position="238"/>
    </location>
</feature>
<proteinExistence type="predicted"/>
<evidence type="ECO:0000313" key="4">
    <source>
        <dbReference type="Proteomes" id="UP001562065"/>
    </source>
</evidence>
<feature type="compositionally biased region" description="Low complexity" evidence="1">
    <location>
        <begin position="85"/>
        <end position="97"/>
    </location>
</feature>
<dbReference type="RefSeq" id="WP_369455154.1">
    <property type="nucleotide sequence ID" value="NZ_JBGCUO010000001.1"/>
</dbReference>
<evidence type="ECO:0008006" key="5">
    <source>
        <dbReference type="Google" id="ProtNLM"/>
    </source>
</evidence>
<keyword evidence="4" id="KW-1185">Reference proteome</keyword>
<protein>
    <recommendedName>
        <fullName evidence="5">Type II/III secretion system protein</fullName>
    </recommendedName>
</protein>
<gene>
    <name evidence="3" type="ORF">AB5I84_07045</name>
</gene>
<reference evidence="3 4" key="1">
    <citation type="submission" date="2024-07" db="EMBL/GenBank/DDBJ databases">
        <authorList>
            <person name="Ren Q."/>
        </authorList>
    </citation>
    <scope>NUCLEOTIDE SEQUENCE [LARGE SCALE GENOMIC DNA]</scope>
    <source>
        <strain evidence="3 4">REN37</strain>
    </source>
</reference>
<accession>A0ABV4AJQ7</accession>
<dbReference type="EMBL" id="JBGCUO010000001">
    <property type="protein sequence ID" value="MEY1661905.1"/>
    <property type="molecule type" value="Genomic_DNA"/>
</dbReference>
<feature type="signal peptide" evidence="2">
    <location>
        <begin position="1"/>
        <end position="19"/>
    </location>
</feature>
<sequence length="238" mass="26475">MRRLALLCLLLWSLPAAMASEQTYILHSLNASGLATALRPLLPVEAVLIPYQDRLILRTTAEHYAELLPLIQELDRPPRSLRISLRRSGSQREQSQSLDRHGIAARQQSGQDQQQITLIALEGHSAHIDQGTLVRLTGLYGETYLAELEGGLEVLPQVDRDGGVRLQLGQREVQWHADSGQAATQTLRTTLSLSPGRWREVGHLQIQQRSRQLGTDGVQTSRSQVSLPLEVKVELIDP</sequence>
<evidence type="ECO:0000313" key="3">
    <source>
        <dbReference type="EMBL" id="MEY1661905.1"/>
    </source>
</evidence>